<evidence type="ECO:0000313" key="9">
    <source>
        <dbReference type="Proteomes" id="UP000276776"/>
    </source>
</evidence>
<keyword evidence="4" id="KW-0677">Repeat</keyword>
<comment type="subcellular location">
    <subcellularLocation>
        <location evidence="1">Nucleus</location>
    </subcellularLocation>
</comment>
<keyword evidence="5" id="KW-0539">Nucleus</keyword>
<dbReference type="GO" id="GO:0006367">
    <property type="term" value="P:transcription initiation at RNA polymerase II promoter"/>
    <property type="evidence" value="ECO:0007669"/>
    <property type="project" value="TreeGrafter"/>
</dbReference>
<feature type="repeat" description="WD" evidence="6">
    <location>
        <begin position="325"/>
        <end position="366"/>
    </location>
</feature>
<gene>
    <name evidence="8" type="ORF">TCLT_LOCUS266</name>
</gene>
<dbReference type="OrthoDB" id="10266330at2759"/>
<feature type="compositionally biased region" description="Basic and acidic residues" evidence="7">
    <location>
        <begin position="119"/>
        <end position="128"/>
    </location>
</feature>
<feature type="region of interest" description="Disordered" evidence="7">
    <location>
        <begin position="109"/>
        <end position="147"/>
    </location>
</feature>
<evidence type="ECO:0000256" key="3">
    <source>
        <dbReference type="ARBA" id="ARBA00022574"/>
    </source>
</evidence>
<feature type="repeat" description="WD" evidence="6">
    <location>
        <begin position="367"/>
        <end position="400"/>
    </location>
</feature>
<dbReference type="InterPro" id="IPR036322">
    <property type="entry name" value="WD40_repeat_dom_sf"/>
</dbReference>
<protein>
    <submittedName>
        <fullName evidence="10">WD_REPEATS_REGION domain-containing protein</fullName>
    </submittedName>
</protein>
<evidence type="ECO:0000256" key="4">
    <source>
        <dbReference type="ARBA" id="ARBA00022737"/>
    </source>
</evidence>
<feature type="repeat" description="WD" evidence="6">
    <location>
        <begin position="242"/>
        <end position="283"/>
    </location>
</feature>
<dbReference type="EMBL" id="UYYF01000016">
    <property type="protein sequence ID" value="VDM95162.1"/>
    <property type="molecule type" value="Genomic_DNA"/>
</dbReference>
<reference evidence="8 9" key="2">
    <citation type="submission" date="2018-11" db="EMBL/GenBank/DDBJ databases">
        <authorList>
            <consortium name="Pathogen Informatics"/>
        </authorList>
    </citation>
    <scope>NUCLEOTIDE SEQUENCE [LARGE SCALE GENOMIC DNA]</scope>
</reference>
<evidence type="ECO:0000313" key="8">
    <source>
        <dbReference type="EMBL" id="VDM95162.1"/>
    </source>
</evidence>
<comment type="similarity">
    <text evidence="2">Belongs to the WD repeat TAF5 family.</text>
</comment>
<reference evidence="10" key="1">
    <citation type="submission" date="2017-02" db="UniProtKB">
        <authorList>
            <consortium name="WormBaseParasite"/>
        </authorList>
    </citation>
    <scope>IDENTIFICATION</scope>
</reference>
<evidence type="ECO:0000256" key="2">
    <source>
        <dbReference type="ARBA" id="ARBA00009435"/>
    </source>
</evidence>
<dbReference type="GO" id="GO:0016251">
    <property type="term" value="F:RNA polymerase II general transcription initiation factor activity"/>
    <property type="evidence" value="ECO:0007669"/>
    <property type="project" value="TreeGrafter"/>
</dbReference>
<dbReference type="CDD" id="cd00200">
    <property type="entry name" value="WD40"/>
    <property type="match status" value="1"/>
</dbReference>
<evidence type="ECO:0000256" key="6">
    <source>
        <dbReference type="PROSITE-ProRule" id="PRU00221"/>
    </source>
</evidence>
<dbReference type="PROSITE" id="PS50294">
    <property type="entry name" value="WD_REPEATS_REGION"/>
    <property type="match status" value="4"/>
</dbReference>
<dbReference type="WBParaSite" id="TCLT_0000026501-mRNA-1">
    <property type="protein sequence ID" value="TCLT_0000026501-mRNA-1"/>
    <property type="gene ID" value="TCLT_0000026501"/>
</dbReference>
<organism evidence="10">
    <name type="scientific">Thelazia callipaeda</name>
    <name type="common">Oriental eyeworm</name>
    <name type="synonym">Parasitic nematode</name>
    <dbReference type="NCBI Taxonomy" id="103827"/>
    <lineage>
        <taxon>Eukaryota</taxon>
        <taxon>Metazoa</taxon>
        <taxon>Ecdysozoa</taxon>
        <taxon>Nematoda</taxon>
        <taxon>Chromadorea</taxon>
        <taxon>Rhabditida</taxon>
        <taxon>Spirurina</taxon>
        <taxon>Spiruromorpha</taxon>
        <taxon>Thelazioidea</taxon>
        <taxon>Thelaziidae</taxon>
        <taxon>Thelazia</taxon>
    </lineage>
</organism>
<dbReference type="Gene3D" id="1.25.40.500">
    <property type="entry name" value="TFIID subunit TAF5, NTD2 domain"/>
    <property type="match status" value="1"/>
</dbReference>
<dbReference type="PROSITE" id="PS50082">
    <property type="entry name" value="WD_REPEATS_2"/>
    <property type="match status" value="4"/>
</dbReference>
<dbReference type="Gene3D" id="2.130.10.10">
    <property type="entry name" value="YVTN repeat-like/Quinoprotein amine dehydrogenase"/>
    <property type="match status" value="2"/>
</dbReference>
<dbReference type="SUPFAM" id="SSF160897">
    <property type="entry name" value="Taf5 N-terminal domain-like"/>
    <property type="match status" value="1"/>
</dbReference>
<keyword evidence="3 6" id="KW-0853">WD repeat</keyword>
<dbReference type="InterPro" id="IPR020472">
    <property type="entry name" value="WD40_PAC1"/>
</dbReference>
<dbReference type="Pfam" id="PF00400">
    <property type="entry name" value="WD40"/>
    <property type="match status" value="4"/>
</dbReference>
<dbReference type="SUPFAM" id="SSF50978">
    <property type="entry name" value="WD40 repeat-like"/>
    <property type="match status" value="1"/>
</dbReference>
<dbReference type="OMA" id="EFHPNCN"/>
<dbReference type="PRINTS" id="PR00320">
    <property type="entry name" value="GPROTEINBRPT"/>
</dbReference>
<evidence type="ECO:0000313" key="10">
    <source>
        <dbReference type="WBParaSite" id="TCLT_0000026501-mRNA-1"/>
    </source>
</evidence>
<dbReference type="PANTHER" id="PTHR19879">
    <property type="entry name" value="TRANSCRIPTION INITIATION FACTOR TFIID"/>
    <property type="match status" value="1"/>
</dbReference>
<accession>A0A0N5CJQ1</accession>
<sequence>MYEEQVKSLNHISTHSQAVNHSLVQALTKNQFVVRLSKLAIKQLEPFLTRNGTIRNLIRDHLQIEAADNTQSKLAMEASMGGILGQISKQERRHKMFYGTIKEDFSTQLGFEKKRSKMKERSDKKKDTNGPTPDRIPLPAANEKRHIKESGKKLRISADNPPSVCLYTVLNSPGGLTASDVSEDSEALALGFGNSMIQVSALNEENFRTYKRIDQLELIEQDAEDALDQIYDDAESSSSLKFHGHNGPVYSLSFSPDKRLLLSSSRDGTIRLWSLAMRSNVVVYKHAAPIWQVQFCPRSYYFVTGSADGAAMLWATDRLQPLRIFSDAFSDISCIDFHPNCNYFAGGSDDRYVRVWDVLSGTCVRSFAGHKGSIRGLKISPCGRYLASLGSEGSLILWDMALQKMMCMQDVTAFPYQTAVEFSRDGTALAVARADSAMSFYAVDAVTAHSGSQDHLNSDPKINPSGFHLYTYPTKNTPIVNVHFTRRNLVLAVGAFGQ</sequence>
<keyword evidence="9" id="KW-1185">Reference proteome</keyword>
<dbReference type="InterPro" id="IPR001680">
    <property type="entry name" value="WD40_rpt"/>
</dbReference>
<evidence type="ECO:0000256" key="7">
    <source>
        <dbReference type="SAM" id="MobiDB-lite"/>
    </source>
</evidence>
<proteinExistence type="inferred from homology"/>
<dbReference type="GO" id="GO:0005669">
    <property type="term" value="C:transcription factor TFIID complex"/>
    <property type="evidence" value="ECO:0007669"/>
    <property type="project" value="TreeGrafter"/>
</dbReference>
<dbReference type="STRING" id="103827.A0A0N5CJQ1"/>
<dbReference type="PANTHER" id="PTHR19879:SF1">
    <property type="entry name" value="CANNONBALL-RELATED"/>
    <property type="match status" value="1"/>
</dbReference>
<evidence type="ECO:0000256" key="5">
    <source>
        <dbReference type="ARBA" id="ARBA00023242"/>
    </source>
</evidence>
<evidence type="ECO:0000256" key="1">
    <source>
        <dbReference type="ARBA" id="ARBA00004123"/>
    </source>
</evidence>
<dbReference type="SMART" id="SM00320">
    <property type="entry name" value="WD40"/>
    <property type="match status" value="4"/>
</dbReference>
<dbReference type="InterPro" id="IPR015943">
    <property type="entry name" value="WD40/YVTN_repeat-like_dom_sf"/>
</dbReference>
<name>A0A0N5CJQ1_THECL</name>
<dbReference type="Proteomes" id="UP000276776">
    <property type="component" value="Unassembled WGS sequence"/>
</dbReference>
<dbReference type="AlphaFoldDB" id="A0A0N5CJQ1"/>
<feature type="repeat" description="WD" evidence="6">
    <location>
        <begin position="283"/>
        <end position="324"/>
    </location>
</feature>
<dbReference type="InterPro" id="IPR037264">
    <property type="entry name" value="TFIID_NTD2_sf"/>
</dbReference>